<gene>
    <name evidence="1" type="ORF">POPTR_014G170950</name>
</gene>
<dbReference type="Proteomes" id="UP000006729">
    <property type="component" value="Chromosome 14"/>
</dbReference>
<name>A0A3N7FZ72_POPTR</name>
<organism evidence="1 2">
    <name type="scientific">Populus trichocarpa</name>
    <name type="common">Western balsam poplar</name>
    <name type="synonym">Populus balsamifera subsp. trichocarpa</name>
    <dbReference type="NCBI Taxonomy" id="3694"/>
    <lineage>
        <taxon>Eukaryota</taxon>
        <taxon>Viridiplantae</taxon>
        <taxon>Streptophyta</taxon>
        <taxon>Embryophyta</taxon>
        <taxon>Tracheophyta</taxon>
        <taxon>Spermatophyta</taxon>
        <taxon>Magnoliopsida</taxon>
        <taxon>eudicotyledons</taxon>
        <taxon>Gunneridae</taxon>
        <taxon>Pentapetalae</taxon>
        <taxon>rosids</taxon>
        <taxon>fabids</taxon>
        <taxon>Malpighiales</taxon>
        <taxon>Salicaceae</taxon>
        <taxon>Saliceae</taxon>
        <taxon>Populus</taxon>
    </lineage>
</organism>
<accession>A0A3N7FZ72</accession>
<keyword evidence="2" id="KW-1185">Reference proteome</keyword>
<sequence length="112" mass="13522">MPGKCFPFLILRKTLSFPLFTKRVPSSSDYRDWRNWWIRRTELGKKRIFLLHHSREEEEEVWFRHRHRHHILRDQLITQQEICDLGTSISIPAVNMIKKRVSLCRSLCVAGH</sequence>
<evidence type="ECO:0000313" key="1">
    <source>
        <dbReference type="EMBL" id="RQP00280.1"/>
    </source>
</evidence>
<dbReference type="AlphaFoldDB" id="A0A3N7FZ72"/>
<dbReference type="EMBL" id="CM009303">
    <property type="protein sequence ID" value="RQP00280.1"/>
    <property type="molecule type" value="Genomic_DNA"/>
</dbReference>
<proteinExistence type="predicted"/>
<reference evidence="1 2" key="1">
    <citation type="journal article" date="2006" name="Science">
        <title>The genome of black cottonwood, Populus trichocarpa (Torr. &amp; Gray).</title>
        <authorList>
            <person name="Tuskan G.A."/>
            <person name="Difazio S."/>
            <person name="Jansson S."/>
            <person name="Bohlmann J."/>
            <person name="Grigoriev I."/>
            <person name="Hellsten U."/>
            <person name="Putnam N."/>
            <person name="Ralph S."/>
            <person name="Rombauts S."/>
            <person name="Salamov A."/>
            <person name="Schein J."/>
            <person name="Sterck L."/>
            <person name="Aerts A."/>
            <person name="Bhalerao R.R."/>
            <person name="Bhalerao R.P."/>
            <person name="Blaudez D."/>
            <person name="Boerjan W."/>
            <person name="Brun A."/>
            <person name="Brunner A."/>
            <person name="Busov V."/>
            <person name="Campbell M."/>
            <person name="Carlson J."/>
            <person name="Chalot M."/>
            <person name="Chapman J."/>
            <person name="Chen G.L."/>
            <person name="Cooper D."/>
            <person name="Coutinho P.M."/>
            <person name="Couturier J."/>
            <person name="Covert S."/>
            <person name="Cronk Q."/>
            <person name="Cunningham R."/>
            <person name="Davis J."/>
            <person name="Degroeve S."/>
            <person name="Dejardin A."/>
            <person name="Depamphilis C."/>
            <person name="Detter J."/>
            <person name="Dirks B."/>
            <person name="Dubchak I."/>
            <person name="Duplessis S."/>
            <person name="Ehlting J."/>
            <person name="Ellis B."/>
            <person name="Gendler K."/>
            <person name="Goodstein D."/>
            <person name="Gribskov M."/>
            <person name="Grimwood J."/>
            <person name="Groover A."/>
            <person name="Gunter L."/>
            <person name="Hamberger B."/>
            <person name="Heinze B."/>
            <person name="Helariutta Y."/>
            <person name="Henrissat B."/>
            <person name="Holligan D."/>
            <person name="Holt R."/>
            <person name="Huang W."/>
            <person name="Islam-Faridi N."/>
            <person name="Jones S."/>
            <person name="Jones-Rhoades M."/>
            <person name="Jorgensen R."/>
            <person name="Joshi C."/>
            <person name="Kangasjarvi J."/>
            <person name="Karlsson J."/>
            <person name="Kelleher C."/>
            <person name="Kirkpatrick R."/>
            <person name="Kirst M."/>
            <person name="Kohler A."/>
            <person name="Kalluri U."/>
            <person name="Larimer F."/>
            <person name="Leebens-Mack J."/>
            <person name="Leple J.C."/>
            <person name="Locascio P."/>
            <person name="Lou Y."/>
            <person name="Lucas S."/>
            <person name="Martin F."/>
            <person name="Montanini B."/>
            <person name="Napoli C."/>
            <person name="Nelson D.R."/>
            <person name="Nelson C."/>
            <person name="Nieminen K."/>
            <person name="Nilsson O."/>
            <person name="Pereda V."/>
            <person name="Peter G."/>
            <person name="Philippe R."/>
            <person name="Pilate G."/>
            <person name="Poliakov A."/>
            <person name="Razumovskaya J."/>
            <person name="Richardson P."/>
            <person name="Rinaldi C."/>
            <person name="Ritland K."/>
            <person name="Rouze P."/>
            <person name="Ryaboy D."/>
            <person name="Schmutz J."/>
            <person name="Schrader J."/>
            <person name="Segerman B."/>
            <person name="Shin H."/>
            <person name="Siddiqui A."/>
            <person name="Sterky F."/>
            <person name="Terry A."/>
            <person name="Tsai C.J."/>
            <person name="Uberbacher E."/>
            <person name="Unneberg P."/>
            <person name="Vahala J."/>
            <person name="Wall K."/>
            <person name="Wessler S."/>
            <person name="Yang G."/>
            <person name="Yin T."/>
            <person name="Douglas C."/>
            <person name="Marra M."/>
            <person name="Sandberg G."/>
            <person name="Van de Peer Y."/>
            <person name="Rokhsar D."/>
        </authorList>
    </citation>
    <scope>NUCLEOTIDE SEQUENCE [LARGE SCALE GENOMIC DNA]</scope>
    <source>
        <strain evidence="2">cv. Nisqually</strain>
    </source>
</reference>
<protein>
    <submittedName>
        <fullName evidence="1">Uncharacterized protein</fullName>
    </submittedName>
</protein>
<evidence type="ECO:0000313" key="2">
    <source>
        <dbReference type="Proteomes" id="UP000006729"/>
    </source>
</evidence>